<comment type="caution">
    <text evidence="2">The sequence shown here is derived from an EMBL/GenBank/DDBJ whole genome shotgun (WGS) entry which is preliminary data.</text>
</comment>
<gene>
    <name evidence="2" type="ORF">PR048_002995</name>
</gene>
<accession>A0ABQ9ILT7</accession>
<evidence type="ECO:0008006" key="4">
    <source>
        <dbReference type="Google" id="ProtNLM"/>
    </source>
</evidence>
<sequence length="131" mass="14869">MLTPMGSQQDYTVVMIPTQIGDMVIEALYSSPRIIQGENGMKYEAQEKAETIADSLEKQFEPHHQLINEDLLKETRNIIKQKLQKKNKLKPSKINTTEVAKIFKKLPNNKAPGPDSFPNEALKRLPPQAIE</sequence>
<evidence type="ECO:0000256" key="1">
    <source>
        <dbReference type="SAM" id="MobiDB-lite"/>
    </source>
</evidence>
<protein>
    <recommendedName>
        <fullName evidence="4">Reverse transcriptase</fullName>
    </recommendedName>
</protein>
<organism evidence="2 3">
    <name type="scientific">Dryococelus australis</name>
    <dbReference type="NCBI Taxonomy" id="614101"/>
    <lineage>
        <taxon>Eukaryota</taxon>
        <taxon>Metazoa</taxon>
        <taxon>Ecdysozoa</taxon>
        <taxon>Arthropoda</taxon>
        <taxon>Hexapoda</taxon>
        <taxon>Insecta</taxon>
        <taxon>Pterygota</taxon>
        <taxon>Neoptera</taxon>
        <taxon>Polyneoptera</taxon>
        <taxon>Phasmatodea</taxon>
        <taxon>Verophasmatodea</taxon>
        <taxon>Anareolatae</taxon>
        <taxon>Phasmatidae</taxon>
        <taxon>Eurycanthinae</taxon>
        <taxon>Dryococelus</taxon>
    </lineage>
</organism>
<feature type="region of interest" description="Disordered" evidence="1">
    <location>
        <begin position="105"/>
        <end position="131"/>
    </location>
</feature>
<dbReference type="EMBL" id="JARBHB010000001">
    <property type="protein sequence ID" value="KAJ8897646.1"/>
    <property type="molecule type" value="Genomic_DNA"/>
</dbReference>
<reference evidence="2 3" key="1">
    <citation type="submission" date="2023-02" db="EMBL/GenBank/DDBJ databases">
        <title>LHISI_Scaffold_Assembly.</title>
        <authorList>
            <person name="Stuart O.P."/>
            <person name="Cleave R."/>
            <person name="Magrath M.J.L."/>
            <person name="Mikheyev A.S."/>
        </authorList>
    </citation>
    <scope>NUCLEOTIDE SEQUENCE [LARGE SCALE GENOMIC DNA]</scope>
    <source>
        <strain evidence="2">Daus_M_001</strain>
        <tissue evidence="2">Leg muscle</tissue>
    </source>
</reference>
<dbReference type="Proteomes" id="UP001159363">
    <property type="component" value="Chromosome 1"/>
</dbReference>
<proteinExistence type="predicted"/>
<evidence type="ECO:0000313" key="3">
    <source>
        <dbReference type="Proteomes" id="UP001159363"/>
    </source>
</evidence>
<name>A0ABQ9ILT7_9NEOP</name>
<keyword evidence="3" id="KW-1185">Reference proteome</keyword>
<evidence type="ECO:0000313" key="2">
    <source>
        <dbReference type="EMBL" id="KAJ8897646.1"/>
    </source>
</evidence>